<dbReference type="AlphaFoldDB" id="A0A1D7QKZ3"/>
<dbReference type="CDD" id="cd06171">
    <property type="entry name" value="Sigma70_r4"/>
    <property type="match status" value="1"/>
</dbReference>
<organism evidence="7 8">
    <name type="scientific">Pedobacter steynii</name>
    <dbReference type="NCBI Taxonomy" id="430522"/>
    <lineage>
        <taxon>Bacteria</taxon>
        <taxon>Pseudomonadati</taxon>
        <taxon>Bacteroidota</taxon>
        <taxon>Sphingobacteriia</taxon>
        <taxon>Sphingobacteriales</taxon>
        <taxon>Sphingobacteriaceae</taxon>
        <taxon>Pedobacter</taxon>
    </lineage>
</organism>
<name>A0A1D7QKZ3_9SPHI</name>
<keyword evidence="4" id="KW-0804">Transcription</keyword>
<feature type="domain" description="RNA polymerase sigma-70 region 2" evidence="5">
    <location>
        <begin position="28"/>
        <end position="93"/>
    </location>
</feature>
<dbReference type="PANTHER" id="PTHR43133">
    <property type="entry name" value="RNA POLYMERASE ECF-TYPE SIGMA FACTO"/>
    <property type="match status" value="1"/>
</dbReference>
<dbReference type="SUPFAM" id="SSF88659">
    <property type="entry name" value="Sigma3 and sigma4 domains of RNA polymerase sigma factors"/>
    <property type="match status" value="1"/>
</dbReference>
<dbReference type="InterPro" id="IPR007627">
    <property type="entry name" value="RNA_pol_sigma70_r2"/>
</dbReference>
<keyword evidence="2" id="KW-0805">Transcription regulation</keyword>
<evidence type="ECO:0008006" key="9">
    <source>
        <dbReference type="Google" id="ProtNLM"/>
    </source>
</evidence>
<evidence type="ECO:0000313" key="7">
    <source>
        <dbReference type="EMBL" id="AOM79352.1"/>
    </source>
</evidence>
<keyword evidence="8" id="KW-1185">Reference proteome</keyword>
<feature type="domain" description="RNA polymerase sigma factor 70 region 4 type 2" evidence="6">
    <location>
        <begin position="131"/>
        <end position="175"/>
    </location>
</feature>
<protein>
    <recommendedName>
        <fullName evidence="9">RNA polymerase sigma-70 factor, ECF subfamily</fullName>
    </recommendedName>
</protein>
<dbReference type="GO" id="GO:0003677">
    <property type="term" value="F:DNA binding"/>
    <property type="evidence" value="ECO:0007669"/>
    <property type="project" value="InterPro"/>
</dbReference>
<dbReference type="KEGG" id="psty:BFS30_20570"/>
<dbReference type="InterPro" id="IPR013324">
    <property type="entry name" value="RNA_pol_sigma_r3/r4-like"/>
</dbReference>
<keyword evidence="3" id="KW-0731">Sigma factor</keyword>
<dbReference type="Proteomes" id="UP000094313">
    <property type="component" value="Chromosome"/>
</dbReference>
<dbReference type="Pfam" id="PF08281">
    <property type="entry name" value="Sigma70_r4_2"/>
    <property type="match status" value="1"/>
</dbReference>
<dbReference type="InterPro" id="IPR013249">
    <property type="entry name" value="RNA_pol_sigma70_r4_t2"/>
</dbReference>
<dbReference type="InterPro" id="IPR013325">
    <property type="entry name" value="RNA_pol_sigma_r2"/>
</dbReference>
<sequence>MKSDKHKSSDLELLLSLKKGNKTAYAEIYERYWSLLLQHAIGMLQDEDIAQDVVQDIFQMLWEKHPVLNIHTSLSSFLYTAVRYRILDQFKRSKIEDRFLSTLLTEMECAVTSTDDAIAEKEFARKMEYGLSKLPPKMRRVFELSRIHEYSYREISEEMNLSDNTVKRQISNALKIMRESVKKGYLFFCY</sequence>
<evidence type="ECO:0000256" key="4">
    <source>
        <dbReference type="ARBA" id="ARBA00023163"/>
    </source>
</evidence>
<dbReference type="InterPro" id="IPR014284">
    <property type="entry name" value="RNA_pol_sigma-70_dom"/>
</dbReference>
<dbReference type="Gene3D" id="1.10.1740.10">
    <property type="match status" value="1"/>
</dbReference>
<dbReference type="RefSeq" id="WP_069381015.1">
    <property type="nucleotide sequence ID" value="NZ_CP017141.1"/>
</dbReference>
<dbReference type="GO" id="GO:0006352">
    <property type="term" value="P:DNA-templated transcription initiation"/>
    <property type="evidence" value="ECO:0007669"/>
    <property type="project" value="InterPro"/>
</dbReference>
<dbReference type="NCBIfam" id="TIGR02937">
    <property type="entry name" value="sigma70-ECF"/>
    <property type="match status" value="1"/>
</dbReference>
<evidence type="ECO:0000256" key="3">
    <source>
        <dbReference type="ARBA" id="ARBA00023082"/>
    </source>
</evidence>
<dbReference type="InterPro" id="IPR014327">
    <property type="entry name" value="RNA_pol_sigma70_bacteroid"/>
</dbReference>
<dbReference type="GO" id="GO:0016987">
    <property type="term" value="F:sigma factor activity"/>
    <property type="evidence" value="ECO:0007669"/>
    <property type="project" value="UniProtKB-KW"/>
</dbReference>
<proteinExistence type="inferred from homology"/>
<dbReference type="NCBIfam" id="TIGR02985">
    <property type="entry name" value="Sig70_bacteroi1"/>
    <property type="match status" value="1"/>
</dbReference>
<evidence type="ECO:0000313" key="8">
    <source>
        <dbReference type="Proteomes" id="UP000094313"/>
    </source>
</evidence>
<reference evidence="7 8" key="1">
    <citation type="submission" date="2016-08" db="EMBL/GenBank/DDBJ databases">
        <authorList>
            <person name="Seilhamer J.J."/>
        </authorList>
    </citation>
    <scope>NUCLEOTIDE SEQUENCE [LARGE SCALE GENOMIC DNA]</scope>
    <source>
        <strain evidence="7 8">DX4</strain>
    </source>
</reference>
<dbReference type="PANTHER" id="PTHR43133:SF46">
    <property type="entry name" value="RNA POLYMERASE SIGMA-70 FACTOR ECF SUBFAMILY"/>
    <property type="match status" value="1"/>
</dbReference>
<comment type="similarity">
    <text evidence="1">Belongs to the sigma-70 factor family. ECF subfamily.</text>
</comment>
<dbReference type="EMBL" id="CP017141">
    <property type="protein sequence ID" value="AOM79352.1"/>
    <property type="molecule type" value="Genomic_DNA"/>
</dbReference>
<evidence type="ECO:0000256" key="1">
    <source>
        <dbReference type="ARBA" id="ARBA00010641"/>
    </source>
</evidence>
<dbReference type="InterPro" id="IPR036388">
    <property type="entry name" value="WH-like_DNA-bd_sf"/>
</dbReference>
<evidence type="ECO:0000256" key="2">
    <source>
        <dbReference type="ARBA" id="ARBA00023015"/>
    </source>
</evidence>
<evidence type="ECO:0000259" key="5">
    <source>
        <dbReference type="Pfam" id="PF04542"/>
    </source>
</evidence>
<evidence type="ECO:0000259" key="6">
    <source>
        <dbReference type="Pfam" id="PF08281"/>
    </source>
</evidence>
<dbReference type="InterPro" id="IPR039425">
    <property type="entry name" value="RNA_pol_sigma-70-like"/>
</dbReference>
<accession>A0A1D7QKZ3</accession>
<dbReference type="Gene3D" id="1.10.10.10">
    <property type="entry name" value="Winged helix-like DNA-binding domain superfamily/Winged helix DNA-binding domain"/>
    <property type="match status" value="1"/>
</dbReference>
<dbReference type="SUPFAM" id="SSF88946">
    <property type="entry name" value="Sigma2 domain of RNA polymerase sigma factors"/>
    <property type="match status" value="1"/>
</dbReference>
<dbReference type="Pfam" id="PF04542">
    <property type="entry name" value="Sigma70_r2"/>
    <property type="match status" value="1"/>
</dbReference>
<gene>
    <name evidence="7" type="ORF">BFS30_20570</name>
</gene>